<feature type="domain" description="Metallo-beta-lactamase" evidence="5">
    <location>
        <begin position="40"/>
        <end position="129"/>
    </location>
</feature>
<evidence type="ECO:0000256" key="4">
    <source>
        <dbReference type="ARBA" id="ARBA00022833"/>
    </source>
</evidence>
<keyword evidence="4" id="KW-0862">Zinc</keyword>
<dbReference type="InterPro" id="IPR036866">
    <property type="entry name" value="RibonucZ/Hydroxyglut_hydro"/>
</dbReference>
<proteinExistence type="inferred from homology"/>
<dbReference type="InterPro" id="IPR001279">
    <property type="entry name" value="Metallo-B-lactamas"/>
</dbReference>
<dbReference type="PANTHER" id="PTHR42978:SF6">
    <property type="entry name" value="QUORUM-QUENCHING LACTONASE YTNP-RELATED"/>
    <property type="match status" value="1"/>
</dbReference>
<dbReference type="SUPFAM" id="SSF56281">
    <property type="entry name" value="Metallo-hydrolase/oxidoreductase"/>
    <property type="match status" value="1"/>
</dbReference>
<evidence type="ECO:0000313" key="6">
    <source>
        <dbReference type="EMBL" id="MBB3021372.1"/>
    </source>
</evidence>
<organism evidence="6 7">
    <name type="scientific">Microvirga lupini</name>
    <dbReference type="NCBI Taxonomy" id="420324"/>
    <lineage>
        <taxon>Bacteria</taxon>
        <taxon>Pseudomonadati</taxon>
        <taxon>Pseudomonadota</taxon>
        <taxon>Alphaproteobacteria</taxon>
        <taxon>Hyphomicrobiales</taxon>
        <taxon>Methylobacteriaceae</taxon>
        <taxon>Microvirga</taxon>
    </lineage>
</organism>
<dbReference type="GO" id="GO:0046872">
    <property type="term" value="F:metal ion binding"/>
    <property type="evidence" value="ECO:0007669"/>
    <property type="project" value="UniProtKB-KW"/>
</dbReference>
<dbReference type="PANTHER" id="PTHR42978">
    <property type="entry name" value="QUORUM-QUENCHING LACTONASE YTNP-RELATED-RELATED"/>
    <property type="match status" value="1"/>
</dbReference>
<evidence type="ECO:0000256" key="3">
    <source>
        <dbReference type="ARBA" id="ARBA00022801"/>
    </source>
</evidence>
<dbReference type="InterPro" id="IPR051013">
    <property type="entry name" value="MBL_superfamily_lactonases"/>
</dbReference>
<keyword evidence="3 6" id="KW-0378">Hydrolase</keyword>
<keyword evidence="7" id="KW-1185">Reference proteome</keyword>
<gene>
    <name evidence="6" type="ORF">FHR70_004468</name>
</gene>
<comment type="caution">
    <text evidence="6">The sequence shown here is derived from an EMBL/GenBank/DDBJ whole genome shotgun (WGS) entry which is preliminary data.</text>
</comment>
<dbReference type="Proteomes" id="UP000532010">
    <property type="component" value="Unassembled WGS sequence"/>
</dbReference>
<evidence type="ECO:0000313" key="7">
    <source>
        <dbReference type="Proteomes" id="UP000532010"/>
    </source>
</evidence>
<evidence type="ECO:0000256" key="2">
    <source>
        <dbReference type="ARBA" id="ARBA00022723"/>
    </source>
</evidence>
<dbReference type="GO" id="GO:0016787">
    <property type="term" value="F:hydrolase activity"/>
    <property type="evidence" value="ECO:0007669"/>
    <property type="project" value="UniProtKB-KW"/>
</dbReference>
<keyword evidence="2" id="KW-0479">Metal-binding</keyword>
<evidence type="ECO:0000259" key="5">
    <source>
        <dbReference type="Pfam" id="PF00753"/>
    </source>
</evidence>
<name>A0A7W4VQE6_9HYPH</name>
<accession>A0A7W4VQE6</accession>
<protein>
    <submittedName>
        <fullName evidence="6">Glyoxylase-like metal-dependent hydrolase (Beta-lactamase superfamily II)</fullName>
    </submittedName>
</protein>
<reference evidence="6 7" key="1">
    <citation type="submission" date="2020-08" db="EMBL/GenBank/DDBJ databases">
        <title>The Agave Microbiome: Exploring the role of microbial communities in plant adaptations to desert environments.</title>
        <authorList>
            <person name="Partida-Martinez L.P."/>
        </authorList>
    </citation>
    <scope>NUCLEOTIDE SEQUENCE [LARGE SCALE GENOMIC DNA]</scope>
    <source>
        <strain evidence="6 7">AT3.9</strain>
    </source>
</reference>
<dbReference type="AlphaFoldDB" id="A0A7W4VQE6"/>
<dbReference type="RefSeq" id="WP_183454175.1">
    <property type="nucleotide sequence ID" value="NZ_JACHWB010000009.1"/>
</dbReference>
<dbReference type="Pfam" id="PF00753">
    <property type="entry name" value="Lactamase_B"/>
    <property type="match status" value="1"/>
</dbReference>
<evidence type="ECO:0000256" key="1">
    <source>
        <dbReference type="ARBA" id="ARBA00007749"/>
    </source>
</evidence>
<dbReference type="EMBL" id="JACHWB010000009">
    <property type="protein sequence ID" value="MBB3021372.1"/>
    <property type="molecule type" value="Genomic_DNA"/>
</dbReference>
<dbReference type="Gene3D" id="3.60.15.10">
    <property type="entry name" value="Ribonuclease Z/Hydroxyacylglutathione hydrolase-like"/>
    <property type="match status" value="1"/>
</dbReference>
<comment type="similarity">
    <text evidence="1">Belongs to the metallo-beta-lactamase superfamily.</text>
</comment>
<sequence>MDSDIFERYLLPAGELDYWERIRDNAAPGTFNHGAHEDSTIPLLEAGLVDQVRDGDQIADNMRLVPLPGHTVGQLGVEIDTTDGKLLLCGDALHSPAQVWMPEWTSVFCADKETARETRRSLLRQADGTILLPSHIRHSAGMRIVEGDDGFQPVFIDSA</sequence>